<gene>
    <name evidence="1" type="ORF">UT76HP_00718</name>
</gene>
<name>A0A2U3QXC1_ORITS</name>
<proteinExistence type="predicted"/>
<dbReference type="InterPro" id="IPR011990">
    <property type="entry name" value="TPR-like_helical_dom_sf"/>
</dbReference>
<dbReference type="EMBL" id="LS398552">
    <property type="protein sequence ID" value="SPR05572.1"/>
    <property type="molecule type" value="Genomic_DNA"/>
</dbReference>
<sequence length="62" mass="7195">MLCIKFTKKYHEAVESCNLAIKYDPNCSDAYCIKGMIFEKLGKHQDVIKNYDMATIVIYNEV</sequence>
<evidence type="ECO:0000313" key="1">
    <source>
        <dbReference type="EMBL" id="SPR05572.1"/>
    </source>
</evidence>
<dbReference type="AlphaFoldDB" id="A0A2U3QXC1"/>
<dbReference type="RefSeq" id="WP_231966989.1">
    <property type="nucleotide sequence ID" value="NZ_CP166957.1"/>
</dbReference>
<dbReference type="SUPFAM" id="SSF48452">
    <property type="entry name" value="TPR-like"/>
    <property type="match status" value="1"/>
</dbReference>
<organism evidence="1 2">
    <name type="scientific">Orientia tsutsugamushi</name>
    <name type="common">Rickettsia tsutsugamushi</name>
    <dbReference type="NCBI Taxonomy" id="784"/>
    <lineage>
        <taxon>Bacteria</taxon>
        <taxon>Pseudomonadati</taxon>
        <taxon>Pseudomonadota</taxon>
        <taxon>Alphaproteobacteria</taxon>
        <taxon>Rickettsiales</taxon>
        <taxon>Rickettsiaceae</taxon>
        <taxon>Rickettsieae</taxon>
        <taxon>Orientia</taxon>
    </lineage>
</organism>
<accession>A0A2U3QXC1</accession>
<dbReference type="InterPro" id="IPR019734">
    <property type="entry name" value="TPR_rpt"/>
</dbReference>
<reference evidence="2" key="1">
    <citation type="submission" date="2018-03" db="EMBL/GenBank/DDBJ databases">
        <authorList>
            <person name="Batty M. E."/>
            <person name="Batty M E."/>
        </authorList>
    </citation>
    <scope>NUCLEOTIDE SEQUENCE [LARGE SCALE GENOMIC DNA]</scope>
</reference>
<dbReference type="Pfam" id="PF13181">
    <property type="entry name" value="TPR_8"/>
    <property type="match status" value="1"/>
</dbReference>
<dbReference type="Proteomes" id="UP000244943">
    <property type="component" value="Chromosome I"/>
</dbReference>
<protein>
    <submittedName>
        <fullName evidence="1">TPR repeat-containing protein 03</fullName>
    </submittedName>
</protein>
<evidence type="ECO:0000313" key="2">
    <source>
        <dbReference type="Proteomes" id="UP000244943"/>
    </source>
</evidence>
<dbReference type="GeneID" id="89460319"/>
<dbReference type="Gene3D" id="1.25.40.10">
    <property type="entry name" value="Tetratricopeptide repeat domain"/>
    <property type="match status" value="1"/>
</dbReference>